<dbReference type="EMBL" id="LOKL01000152">
    <property type="protein sequence ID" value="MBZ3926123.1"/>
    <property type="molecule type" value="Genomic_DNA"/>
</dbReference>
<accession>A0AAW4RUP6</accession>
<comment type="caution">
    <text evidence="1">The sequence shown here is derived from an EMBL/GenBank/DDBJ whole genome shotgun (WGS) entry which is preliminary data.</text>
</comment>
<organism evidence="1 2">
    <name type="scientific">Xanthomonas citri pv. sesbaniae</name>
    <dbReference type="NCBI Taxonomy" id="473425"/>
    <lineage>
        <taxon>Bacteria</taxon>
        <taxon>Pseudomonadati</taxon>
        <taxon>Pseudomonadota</taxon>
        <taxon>Gammaproteobacteria</taxon>
        <taxon>Lysobacterales</taxon>
        <taxon>Lysobacteraceae</taxon>
        <taxon>Xanthomonas</taxon>
    </lineage>
</organism>
<reference evidence="1" key="1">
    <citation type="submission" date="2015-12" db="EMBL/GenBank/DDBJ databases">
        <authorList>
            <person name="Bansal K."/>
            <person name="Midha S."/>
            <person name="Patil P.B."/>
        </authorList>
    </citation>
    <scope>NUCLEOTIDE SEQUENCE</scope>
    <source>
        <strain evidence="1">LMG867</strain>
    </source>
</reference>
<evidence type="ECO:0000313" key="2">
    <source>
        <dbReference type="Proteomes" id="UP000825388"/>
    </source>
</evidence>
<evidence type="ECO:0000313" key="1">
    <source>
        <dbReference type="EMBL" id="MBZ3926123.1"/>
    </source>
</evidence>
<dbReference type="AlphaFoldDB" id="A0AAW4RUP6"/>
<proteinExistence type="predicted"/>
<gene>
    <name evidence="1" type="ORF">Xseb_18840</name>
</gene>
<name>A0AAW4RUP6_XANCI</name>
<dbReference type="Proteomes" id="UP000825388">
    <property type="component" value="Unassembled WGS sequence"/>
</dbReference>
<protein>
    <submittedName>
        <fullName evidence="1">Uncharacterized protein</fullName>
    </submittedName>
</protein>
<sequence>MLLSAHQATNKDGKAVLLTVNKESPLTHYMVCTANRLKIDEQSITNGDNQITFQLREQISDDTWETHEISLPAVMNGAKASLSLDRVNVVLSAESKPNLVFDNAFSFMATMAEIIGAPDAISDFLKLKCLYVGQTELRTDYIRLQGHEKVQQALAEAVHYEPHREVFVKLLSFQDPFCNALSIPEVASELRVDWLPGGELLNNLPKAQLANLIEGALINYFKPILNVKLKHNFPSSRHSSYGYFYEREVRSVVVELHEEYRAYVTCSEIAPPRKIFFIEYKLNKDASGAFIQNNSIQDLDRIVLGRKA</sequence>